<evidence type="ECO:0008006" key="3">
    <source>
        <dbReference type="Google" id="ProtNLM"/>
    </source>
</evidence>
<name>A0A1J4UVU8_9BACT</name>
<sequence length="158" mass="18752">MKENSNFYVDENLKLKEYLEKAKTLYIKNNEIYCPYFQQKITLNSDGFNHLQFKPNRMPRNISAQIRKLSLLKRALEIIPKIGTLQEYRTRIEKVGKKGNDNFFKTKNVQYWGFHAILQDKKNKIIIVLKQIGDGKIIFWSVMADSKQKLYKDGIEEE</sequence>
<evidence type="ECO:0000313" key="2">
    <source>
        <dbReference type="Proteomes" id="UP000185769"/>
    </source>
</evidence>
<dbReference type="Proteomes" id="UP000185769">
    <property type="component" value="Unassembled WGS sequence"/>
</dbReference>
<organism evidence="1 2">
    <name type="scientific">Candidatus Nomurabacteria bacterium CG1_02_31_12</name>
    <dbReference type="NCBI Taxonomy" id="1805280"/>
    <lineage>
        <taxon>Bacteria</taxon>
        <taxon>Candidatus Nomuraibacteriota</taxon>
    </lineage>
</organism>
<dbReference type="EMBL" id="MNVM01000037">
    <property type="protein sequence ID" value="OIO29020.1"/>
    <property type="molecule type" value="Genomic_DNA"/>
</dbReference>
<dbReference type="AlphaFoldDB" id="A0A1J4UVU8"/>
<proteinExistence type="predicted"/>
<accession>A0A1J4UVU8</accession>
<evidence type="ECO:0000313" key="1">
    <source>
        <dbReference type="EMBL" id="OIO29020.1"/>
    </source>
</evidence>
<reference evidence="1 2" key="1">
    <citation type="journal article" date="2016" name="Environ. Microbiol.">
        <title>Genomic resolution of a cold subsurface aquifer community provides metabolic insights for novel microbes adapted to high CO concentrations.</title>
        <authorList>
            <person name="Probst A.J."/>
            <person name="Castelle C.J."/>
            <person name="Singh A."/>
            <person name="Brown C.T."/>
            <person name="Anantharaman K."/>
            <person name="Sharon I."/>
            <person name="Hug L.A."/>
            <person name="Burstein D."/>
            <person name="Emerson J.B."/>
            <person name="Thomas B.C."/>
            <person name="Banfield J.F."/>
        </authorList>
    </citation>
    <scope>NUCLEOTIDE SEQUENCE [LARGE SCALE GENOMIC DNA]</scope>
    <source>
        <strain evidence="1">CG1_02_31_12</strain>
    </source>
</reference>
<comment type="caution">
    <text evidence="1">The sequence shown here is derived from an EMBL/GenBank/DDBJ whole genome shotgun (WGS) entry which is preliminary data.</text>
</comment>
<gene>
    <name evidence="1" type="ORF">AUJ22_02125</name>
</gene>
<protein>
    <recommendedName>
        <fullName evidence="3">Phage-Barnase-EndoU-ColicinE5/D-RelE like nuclease 3 domain-containing protein</fullName>
    </recommendedName>
</protein>
<dbReference type="STRING" id="1805280.AUJ22_02125"/>